<dbReference type="EMBL" id="QBMP01000277">
    <property type="protein sequence ID" value="PZO47312.1"/>
    <property type="molecule type" value="Genomic_DNA"/>
</dbReference>
<evidence type="ECO:0000313" key="2">
    <source>
        <dbReference type="EMBL" id="PZO47312.1"/>
    </source>
</evidence>
<comment type="caution">
    <text evidence="2">The sequence shown here is derived from an EMBL/GenBank/DDBJ whole genome shotgun (WGS) entry which is preliminary data.</text>
</comment>
<protein>
    <submittedName>
        <fullName evidence="2">Uncharacterized protein</fullName>
    </submittedName>
</protein>
<reference evidence="3" key="1">
    <citation type="submission" date="2018-04" db="EMBL/GenBank/DDBJ databases">
        <authorList>
            <person name="Cornet L."/>
        </authorList>
    </citation>
    <scope>NUCLEOTIDE SEQUENCE [LARGE SCALE GENOMIC DNA]</scope>
</reference>
<reference evidence="2 3" key="2">
    <citation type="submission" date="2018-06" db="EMBL/GenBank/DDBJ databases">
        <title>Metagenomic assembly of (sub)arctic Cyanobacteria and their associated microbiome from non-axenic cultures.</title>
        <authorList>
            <person name="Baurain D."/>
        </authorList>
    </citation>
    <scope>NUCLEOTIDE SEQUENCE [LARGE SCALE GENOMIC DNA]</scope>
    <source>
        <strain evidence="2">ULC027bin1</strain>
    </source>
</reference>
<proteinExistence type="predicted"/>
<evidence type="ECO:0000256" key="1">
    <source>
        <dbReference type="SAM" id="MobiDB-lite"/>
    </source>
</evidence>
<sequence>MVLFPQNNSSRLLILKKVLYQPLAGLALGLHLLLLIVPFNPSKPAPAESEKPPEEEAVIPVDILNLADVSAPEPPAPSLAKIAPTQPSSQTPNQTQIQSQSSAALPPRSSAAVPNSPSNPQPADPPNQPADGNQLSDGNQPPDGSQPTDNSQPPAYDPGPQRSAFIGNLGNIGLTTYPDRLPQPRFFKRPENAGSFLTNTDPPALVDGADSSVWMDKGVSTVFAQLKSTYEPSGVSFNPLDNYGGEVLYELLDNTGQPFQYVSLVELKGSTLIVNWPERPQ</sequence>
<feature type="compositionally biased region" description="Pro residues" evidence="1">
    <location>
        <begin position="117"/>
        <end position="128"/>
    </location>
</feature>
<organism evidence="2 3">
    <name type="scientific">Phormidesmis priestleyi</name>
    <dbReference type="NCBI Taxonomy" id="268141"/>
    <lineage>
        <taxon>Bacteria</taxon>
        <taxon>Bacillati</taxon>
        <taxon>Cyanobacteriota</taxon>
        <taxon>Cyanophyceae</taxon>
        <taxon>Leptolyngbyales</taxon>
        <taxon>Leptolyngbyaceae</taxon>
        <taxon>Phormidesmis</taxon>
    </lineage>
</organism>
<feature type="region of interest" description="Disordered" evidence="1">
    <location>
        <begin position="68"/>
        <end position="184"/>
    </location>
</feature>
<feature type="compositionally biased region" description="Low complexity" evidence="1">
    <location>
        <begin position="84"/>
        <end position="116"/>
    </location>
</feature>
<dbReference type="Proteomes" id="UP000249794">
    <property type="component" value="Unassembled WGS sequence"/>
</dbReference>
<gene>
    <name evidence="2" type="ORF">DCF15_19160</name>
</gene>
<feature type="compositionally biased region" description="Polar residues" evidence="1">
    <location>
        <begin position="133"/>
        <end position="153"/>
    </location>
</feature>
<dbReference type="AlphaFoldDB" id="A0A2W4WSM6"/>
<evidence type="ECO:0000313" key="3">
    <source>
        <dbReference type="Proteomes" id="UP000249794"/>
    </source>
</evidence>
<accession>A0A2W4WSM6</accession>
<name>A0A2W4WSM6_9CYAN</name>